<dbReference type="EMBL" id="WOAD01000080">
    <property type="protein sequence ID" value="MUI39650.1"/>
    <property type="molecule type" value="Genomic_DNA"/>
</dbReference>
<protein>
    <submittedName>
        <fullName evidence="1">Uncharacterized protein</fullName>
    </submittedName>
</protein>
<evidence type="ECO:0000313" key="1">
    <source>
        <dbReference type="EMBL" id="MUI39650.1"/>
    </source>
</evidence>
<name>A0A844NVJ7_PSEAI</name>
<accession>A0A844NVJ7</accession>
<evidence type="ECO:0000313" key="2">
    <source>
        <dbReference type="Proteomes" id="UP000433532"/>
    </source>
</evidence>
<dbReference type="AlphaFoldDB" id="A0A844NVJ7"/>
<dbReference type="Proteomes" id="UP000433532">
    <property type="component" value="Unassembled WGS sequence"/>
</dbReference>
<proteinExistence type="predicted"/>
<gene>
    <name evidence="1" type="ORF">GNQ48_32300</name>
</gene>
<organism evidence="1 2">
    <name type="scientific">Pseudomonas aeruginosa</name>
    <dbReference type="NCBI Taxonomy" id="287"/>
    <lineage>
        <taxon>Bacteria</taxon>
        <taxon>Pseudomonadati</taxon>
        <taxon>Pseudomonadota</taxon>
        <taxon>Gammaproteobacteria</taxon>
        <taxon>Pseudomonadales</taxon>
        <taxon>Pseudomonadaceae</taxon>
        <taxon>Pseudomonas</taxon>
    </lineage>
</organism>
<comment type="caution">
    <text evidence="1">The sequence shown here is derived from an EMBL/GenBank/DDBJ whole genome shotgun (WGS) entry which is preliminary data.</text>
</comment>
<sequence length="139" mass="15682">MNEESEMLKISDFRTVEQLHEFLKSIDNYLFESELEAQRRETSEKITIDIATLSRLVISNDPEALAVAMLYRDALDKATPTFLNRPDSLTGVTPKFWMDFIDAVMAPLPLSMSDLSNLVKKALLKKEAMSAMVVLPEVG</sequence>
<reference evidence="1 2" key="1">
    <citation type="submission" date="2019-11" db="EMBL/GenBank/DDBJ databases">
        <title>Genomes of ocular Pseudomonas aeruginosa isolates.</title>
        <authorList>
            <person name="Khan M."/>
            <person name="Rice S.A."/>
            <person name="Willcox M.D.P."/>
            <person name="Stapleton F."/>
        </authorList>
    </citation>
    <scope>NUCLEOTIDE SEQUENCE [LARGE SCALE GENOMIC DNA]</scope>
    <source>
        <strain evidence="1 2">PA221</strain>
    </source>
</reference>